<dbReference type="AlphaFoldDB" id="A0ABC9N975"/>
<name>A0ABC9N975_BACUC</name>
<reference evidence="1" key="2">
    <citation type="submission" date="2013-11" db="EMBL/GenBank/DDBJ databases">
        <title>Draft genome sequence of Bacteroides uniformis (ATCC 8492).</title>
        <authorList>
            <person name="Sudarsanam P."/>
            <person name="Ley R."/>
            <person name="Guruge J."/>
            <person name="Turnbaugh P.J."/>
            <person name="Mahowald M."/>
            <person name="Liep D."/>
            <person name="Gordon J."/>
        </authorList>
    </citation>
    <scope>NUCLEOTIDE SEQUENCE</scope>
    <source>
        <strain evidence="1">ATCC 8492</strain>
    </source>
</reference>
<accession>A0ABC9N975</accession>
<evidence type="ECO:0000313" key="2">
    <source>
        <dbReference type="Proteomes" id="UP000004110"/>
    </source>
</evidence>
<evidence type="ECO:0000313" key="1">
    <source>
        <dbReference type="EMBL" id="EDO53204.1"/>
    </source>
</evidence>
<organism evidence="1 2">
    <name type="scientific">Bacteroides uniformis (strain ATCC 8492 / DSM 6597 / CCUG 4942 / CIP 103695 / JCM 5828 / KCTC 5204 / NCTC 13054 / VPI 0061)</name>
    <dbReference type="NCBI Taxonomy" id="411479"/>
    <lineage>
        <taxon>Bacteria</taxon>
        <taxon>Pseudomonadati</taxon>
        <taxon>Bacteroidota</taxon>
        <taxon>Bacteroidia</taxon>
        <taxon>Bacteroidales</taxon>
        <taxon>Bacteroidaceae</taxon>
        <taxon>Bacteroides</taxon>
    </lineage>
</organism>
<dbReference type="Proteomes" id="UP000004110">
    <property type="component" value="Unassembled WGS sequence"/>
</dbReference>
<gene>
    <name evidence="1" type="ORF">BACUNI_03219</name>
</gene>
<protein>
    <submittedName>
        <fullName evidence="1">Uncharacterized protein</fullName>
    </submittedName>
</protein>
<keyword evidence="2" id="KW-1185">Reference proteome</keyword>
<comment type="caution">
    <text evidence="1">The sequence shown here is derived from an EMBL/GenBank/DDBJ whole genome shotgun (WGS) entry which is preliminary data.</text>
</comment>
<reference evidence="1" key="1">
    <citation type="submission" date="2007-06" db="EMBL/GenBank/DDBJ databases">
        <authorList>
            <person name="Fulton L."/>
            <person name="Clifton S."/>
            <person name="Fulton B."/>
            <person name="Xu J."/>
            <person name="Minx P."/>
            <person name="Pepin K.H."/>
            <person name="Johnson M."/>
            <person name="Thiruvilangam P."/>
            <person name="Bhonagiri V."/>
            <person name="Nash W.E."/>
            <person name="Mardis E.R."/>
            <person name="Wilson R.K."/>
        </authorList>
    </citation>
    <scope>NUCLEOTIDE SEQUENCE [LARGE SCALE GENOMIC DNA]</scope>
    <source>
        <strain evidence="1">ATCC 8492</strain>
    </source>
</reference>
<sequence>MRAVRTCRPVRRFVAALSCEKYKKIHVVHTFFYPENEDNPLFSLYLEPKYRCGHAVPD</sequence>
<proteinExistence type="predicted"/>
<dbReference type="EMBL" id="AAYH02000046">
    <property type="protein sequence ID" value="EDO53204.1"/>
    <property type="molecule type" value="Genomic_DNA"/>
</dbReference>